<evidence type="ECO:0000313" key="2">
    <source>
        <dbReference type="Proteomes" id="UP001356427"/>
    </source>
</evidence>
<reference evidence="1 2" key="1">
    <citation type="submission" date="2021-04" db="EMBL/GenBank/DDBJ databases">
        <authorList>
            <person name="De Guttry C."/>
            <person name="Zahm M."/>
            <person name="Klopp C."/>
            <person name="Cabau C."/>
            <person name="Louis A."/>
            <person name="Berthelot C."/>
            <person name="Parey E."/>
            <person name="Roest Crollius H."/>
            <person name="Montfort J."/>
            <person name="Robinson-Rechavi M."/>
            <person name="Bucao C."/>
            <person name="Bouchez O."/>
            <person name="Gislard M."/>
            <person name="Lluch J."/>
            <person name="Milhes M."/>
            <person name="Lampietro C."/>
            <person name="Lopez Roques C."/>
            <person name="Donnadieu C."/>
            <person name="Braasch I."/>
            <person name="Desvignes T."/>
            <person name="Postlethwait J."/>
            <person name="Bobe J."/>
            <person name="Wedekind C."/>
            <person name="Guiguen Y."/>
        </authorList>
    </citation>
    <scope>NUCLEOTIDE SEQUENCE [LARGE SCALE GENOMIC DNA]</scope>
    <source>
        <strain evidence="1">Cs_M1</strain>
        <tissue evidence="1">Blood</tissue>
    </source>
</reference>
<dbReference type="EMBL" id="JAGTTL010000029">
    <property type="protein sequence ID" value="KAK6298934.1"/>
    <property type="molecule type" value="Genomic_DNA"/>
</dbReference>
<gene>
    <name evidence="1" type="ORF">J4Q44_G00304440</name>
</gene>
<accession>A0AAN8L0Z2</accession>
<comment type="caution">
    <text evidence="1">The sequence shown here is derived from an EMBL/GenBank/DDBJ whole genome shotgun (WGS) entry which is preliminary data.</text>
</comment>
<evidence type="ECO:0000313" key="1">
    <source>
        <dbReference type="EMBL" id="KAK6298934.1"/>
    </source>
</evidence>
<protein>
    <submittedName>
        <fullName evidence="1">Uncharacterized protein</fullName>
    </submittedName>
</protein>
<name>A0AAN8L0Z2_9TELE</name>
<organism evidence="1 2">
    <name type="scientific">Coregonus suidteri</name>
    <dbReference type="NCBI Taxonomy" id="861788"/>
    <lineage>
        <taxon>Eukaryota</taxon>
        <taxon>Metazoa</taxon>
        <taxon>Chordata</taxon>
        <taxon>Craniata</taxon>
        <taxon>Vertebrata</taxon>
        <taxon>Euteleostomi</taxon>
        <taxon>Actinopterygii</taxon>
        <taxon>Neopterygii</taxon>
        <taxon>Teleostei</taxon>
        <taxon>Protacanthopterygii</taxon>
        <taxon>Salmoniformes</taxon>
        <taxon>Salmonidae</taxon>
        <taxon>Coregoninae</taxon>
        <taxon>Coregonus</taxon>
    </lineage>
</organism>
<sequence>MYITWWGFKSDEDQHYLQIRQGNRPRLSRINQHRLNRDTNKAVFGVWTGSDAQHRQRGELTGNTHCCR</sequence>
<dbReference type="AlphaFoldDB" id="A0AAN8L0Z2"/>
<keyword evidence="2" id="KW-1185">Reference proteome</keyword>
<proteinExistence type="predicted"/>
<dbReference type="Proteomes" id="UP001356427">
    <property type="component" value="Unassembled WGS sequence"/>
</dbReference>